<dbReference type="OrthoDB" id="9799836at2"/>
<dbReference type="STRING" id="1235591.CAK95_09150"/>
<gene>
    <name evidence="2" type="ORF">CAK95_09150</name>
</gene>
<sequence length="233" mass="25042">MLARLDDSPLDGGPNKGAATERMCVVTREIRPIADLIRFVVGPDGNAVPDVKRNLPGRGLWVTATREAVDQAIRRKLFAKGFKRDVRSGPELTDLTDRLLERAALDALAIAGKAGEVVTGFSKVEAAIQRGGLLGLLHASDGSPEGARKATALLNRNPEDDSPEIPVIRAFSGTQLDLALGRSNVIHAALLAGPASQGFLTRCLRMMRFRTGEMSRPRWDNALDKGPKGTESE</sequence>
<dbReference type="CDD" id="cd00279">
    <property type="entry name" value="YlxR"/>
    <property type="match status" value="1"/>
</dbReference>
<dbReference type="NCBIfam" id="NF006622">
    <property type="entry name" value="PRK09190.1"/>
    <property type="match status" value="1"/>
</dbReference>
<organism evidence="2 3">
    <name type="scientific">Pseudorhodoplanes sinuspersici</name>
    <dbReference type="NCBI Taxonomy" id="1235591"/>
    <lineage>
        <taxon>Bacteria</taxon>
        <taxon>Pseudomonadati</taxon>
        <taxon>Pseudomonadota</taxon>
        <taxon>Alphaproteobacteria</taxon>
        <taxon>Hyphomicrobiales</taxon>
        <taxon>Pseudorhodoplanes</taxon>
    </lineage>
</organism>
<dbReference type="Pfam" id="PF04296">
    <property type="entry name" value="YlxR"/>
    <property type="match status" value="1"/>
</dbReference>
<dbReference type="AlphaFoldDB" id="A0A1W6ZR39"/>
<dbReference type="SUPFAM" id="SSF64376">
    <property type="entry name" value="YlxR-like"/>
    <property type="match status" value="1"/>
</dbReference>
<dbReference type="InterPro" id="IPR035931">
    <property type="entry name" value="YlxR-like_sf"/>
</dbReference>
<dbReference type="KEGG" id="psin:CAK95_09150"/>
<dbReference type="EMBL" id="CP021112">
    <property type="protein sequence ID" value="ARP99234.1"/>
    <property type="molecule type" value="Genomic_DNA"/>
</dbReference>
<dbReference type="PANTHER" id="PTHR34215:SF1">
    <property type="entry name" value="YLXR DOMAIN-CONTAINING PROTEIN"/>
    <property type="match status" value="1"/>
</dbReference>
<reference evidence="2 3" key="1">
    <citation type="submission" date="2017-05" db="EMBL/GenBank/DDBJ databases">
        <title>Full genome sequence of Pseudorhodoplanes sinuspersici.</title>
        <authorList>
            <person name="Dastgheib S.M.M."/>
            <person name="Shavandi M."/>
            <person name="Tirandaz H."/>
        </authorList>
    </citation>
    <scope>NUCLEOTIDE SEQUENCE [LARGE SCALE GENOMIC DNA]</scope>
    <source>
        <strain evidence="2 3">RIPI110</strain>
    </source>
</reference>
<protein>
    <recommendedName>
        <fullName evidence="1">YlxR domain-containing protein</fullName>
    </recommendedName>
</protein>
<dbReference type="InterPro" id="IPR029064">
    <property type="entry name" value="Ribosomal_eL30-like_sf"/>
</dbReference>
<dbReference type="PANTHER" id="PTHR34215">
    <property type="entry name" value="BLL0784 PROTEIN"/>
    <property type="match status" value="1"/>
</dbReference>
<dbReference type="Gene3D" id="3.30.1230.10">
    <property type="entry name" value="YlxR-like"/>
    <property type="match status" value="1"/>
</dbReference>
<accession>A0A1W6ZR39</accession>
<dbReference type="RefSeq" id="WP_086087641.1">
    <property type="nucleotide sequence ID" value="NZ_CP021112.1"/>
</dbReference>
<dbReference type="SUPFAM" id="SSF55315">
    <property type="entry name" value="L30e-like"/>
    <property type="match status" value="1"/>
</dbReference>
<keyword evidence="3" id="KW-1185">Reference proteome</keyword>
<evidence type="ECO:0000313" key="2">
    <source>
        <dbReference type="EMBL" id="ARP99234.1"/>
    </source>
</evidence>
<proteinExistence type="predicted"/>
<dbReference type="Gene3D" id="3.30.1330.30">
    <property type="match status" value="1"/>
</dbReference>
<dbReference type="InterPro" id="IPR007393">
    <property type="entry name" value="YlxR_dom"/>
</dbReference>
<evidence type="ECO:0000259" key="1">
    <source>
        <dbReference type="Pfam" id="PF04296"/>
    </source>
</evidence>
<evidence type="ECO:0000313" key="3">
    <source>
        <dbReference type="Proteomes" id="UP000194137"/>
    </source>
</evidence>
<name>A0A1W6ZR39_9HYPH</name>
<feature type="domain" description="YlxR" evidence="1">
    <location>
        <begin position="22"/>
        <end position="92"/>
    </location>
</feature>
<dbReference type="Proteomes" id="UP000194137">
    <property type="component" value="Chromosome"/>
</dbReference>
<dbReference type="InterPro" id="IPR037465">
    <property type="entry name" value="YlxR"/>
</dbReference>